<dbReference type="PANTHER" id="PTHR33057">
    <property type="entry name" value="TRANSCRIPTION REPRESSOR OFP7-RELATED"/>
    <property type="match status" value="1"/>
</dbReference>
<dbReference type="PANTHER" id="PTHR33057:SF229">
    <property type="entry name" value="TRANSCRIPTION REPRESSOR"/>
    <property type="match status" value="1"/>
</dbReference>
<feature type="signal peptide" evidence="8">
    <location>
        <begin position="1"/>
        <end position="31"/>
    </location>
</feature>
<organism evidence="10 11">
    <name type="scientific">Aegilops tauschii subsp. strangulata</name>
    <name type="common">Goatgrass</name>
    <dbReference type="NCBI Taxonomy" id="200361"/>
    <lineage>
        <taxon>Eukaryota</taxon>
        <taxon>Viridiplantae</taxon>
        <taxon>Streptophyta</taxon>
        <taxon>Embryophyta</taxon>
        <taxon>Tracheophyta</taxon>
        <taxon>Spermatophyta</taxon>
        <taxon>Magnoliopsida</taxon>
        <taxon>Liliopsida</taxon>
        <taxon>Poales</taxon>
        <taxon>Poaceae</taxon>
        <taxon>BOP clade</taxon>
        <taxon>Pooideae</taxon>
        <taxon>Triticodae</taxon>
        <taxon>Triticeae</taxon>
        <taxon>Triticinae</taxon>
        <taxon>Aegilops</taxon>
    </lineage>
</organism>
<reference evidence="11" key="2">
    <citation type="journal article" date="2017" name="Nat. Plants">
        <title>The Aegilops tauschii genome reveals multiple impacts of transposons.</title>
        <authorList>
            <person name="Zhao G."/>
            <person name="Zou C."/>
            <person name="Li K."/>
            <person name="Wang K."/>
            <person name="Li T."/>
            <person name="Gao L."/>
            <person name="Zhang X."/>
            <person name="Wang H."/>
            <person name="Yang Z."/>
            <person name="Liu X."/>
            <person name="Jiang W."/>
            <person name="Mao L."/>
            <person name="Kong X."/>
            <person name="Jiao Y."/>
            <person name="Jia J."/>
        </authorList>
    </citation>
    <scope>NUCLEOTIDE SEQUENCE [LARGE SCALE GENOMIC DNA]</scope>
    <source>
        <strain evidence="11">cv. AL8/78</strain>
    </source>
</reference>
<reference evidence="10" key="3">
    <citation type="journal article" date="2017" name="Nature">
        <title>Genome sequence of the progenitor of the wheat D genome Aegilops tauschii.</title>
        <authorList>
            <person name="Luo M.C."/>
            <person name="Gu Y.Q."/>
            <person name="Puiu D."/>
            <person name="Wang H."/>
            <person name="Twardziok S.O."/>
            <person name="Deal K.R."/>
            <person name="Huo N."/>
            <person name="Zhu T."/>
            <person name="Wang L."/>
            <person name="Wang Y."/>
            <person name="McGuire P.E."/>
            <person name="Liu S."/>
            <person name="Long H."/>
            <person name="Ramasamy R.K."/>
            <person name="Rodriguez J.C."/>
            <person name="Van S.L."/>
            <person name="Yuan L."/>
            <person name="Wang Z."/>
            <person name="Xia Z."/>
            <person name="Xiao L."/>
            <person name="Anderson O.D."/>
            <person name="Ouyang S."/>
            <person name="Liang Y."/>
            <person name="Zimin A.V."/>
            <person name="Pertea G."/>
            <person name="Qi P."/>
            <person name="Bennetzen J.L."/>
            <person name="Dai X."/>
            <person name="Dawson M.W."/>
            <person name="Muller H.G."/>
            <person name="Kugler K."/>
            <person name="Rivarola-Duarte L."/>
            <person name="Spannagl M."/>
            <person name="Mayer K.F.X."/>
            <person name="Lu F.H."/>
            <person name="Bevan M.W."/>
            <person name="Leroy P."/>
            <person name="Li P."/>
            <person name="You F.M."/>
            <person name="Sun Q."/>
            <person name="Liu Z."/>
            <person name="Lyons E."/>
            <person name="Wicker T."/>
            <person name="Salzberg S.L."/>
            <person name="Devos K.M."/>
            <person name="Dvorak J."/>
        </authorList>
    </citation>
    <scope>NUCLEOTIDE SEQUENCE [LARGE SCALE GENOMIC DNA]</scope>
    <source>
        <strain evidence="10">cv. AL8/78</strain>
    </source>
</reference>
<feature type="compositionally biased region" description="Basic and acidic residues" evidence="7">
    <location>
        <begin position="238"/>
        <end position="247"/>
    </location>
</feature>
<evidence type="ECO:0000256" key="3">
    <source>
        <dbReference type="ARBA" id="ARBA00023015"/>
    </source>
</evidence>
<comment type="function">
    <text evidence="6">Transcriptional repressor that regulates multiple aspects of plant growth and development.</text>
</comment>
<evidence type="ECO:0000256" key="1">
    <source>
        <dbReference type="ARBA" id="ARBA00004123"/>
    </source>
</evidence>
<comment type="subcellular location">
    <subcellularLocation>
        <location evidence="1 6">Nucleus</location>
    </subcellularLocation>
</comment>
<protein>
    <recommendedName>
        <fullName evidence="6">Transcription repressor</fullName>
    </recommendedName>
    <alternativeName>
        <fullName evidence="6">Ovate family protein</fullName>
    </alternativeName>
</protein>
<dbReference type="GO" id="GO:0003677">
    <property type="term" value="F:DNA binding"/>
    <property type="evidence" value="ECO:0007669"/>
    <property type="project" value="InterPro"/>
</dbReference>
<feature type="compositionally biased region" description="Low complexity" evidence="7">
    <location>
        <begin position="277"/>
        <end position="301"/>
    </location>
</feature>
<dbReference type="GO" id="GO:0045892">
    <property type="term" value="P:negative regulation of DNA-templated transcription"/>
    <property type="evidence" value="ECO:0007669"/>
    <property type="project" value="UniProtKB-UniRule"/>
</dbReference>
<evidence type="ECO:0000256" key="8">
    <source>
        <dbReference type="SAM" id="SignalP"/>
    </source>
</evidence>
<proteinExistence type="predicted"/>
<dbReference type="InterPro" id="IPR038933">
    <property type="entry name" value="Ovate"/>
</dbReference>
<evidence type="ECO:0000259" key="9">
    <source>
        <dbReference type="PROSITE" id="PS51754"/>
    </source>
</evidence>
<evidence type="ECO:0000256" key="4">
    <source>
        <dbReference type="ARBA" id="ARBA00023163"/>
    </source>
</evidence>
<evidence type="ECO:0000256" key="5">
    <source>
        <dbReference type="ARBA" id="ARBA00023242"/>
    </source>
</evidence>
<feature type="compositionally biased region" description="Basic and acidic residues" evidence="7">
    <location>
        <begin position="199"/>
        <end position="214"/>
    </location>
</feature>
<dbReference type="STRING" id="200361.A0A452ZCP2"/>
<keyword evidence="4 6" id="KW-0804">Transcription</keyword>
<accession>A0A452ZCP2</accession>
<evidence type="ECO:0000256" key="6">
    <source>
        <dbReference type="RuleBase" id="RU367028"/>
    </source>
</evidence>
<evidence type="ECO:0000256" key="7">
    <source>
        <dbReference type="SAM" id="MobiDB-lite"/>
    </source>
</evidence>
<feature type="region of interest" description="Disordered" evidence="7">
    <location>
        <begin position="102"/>
        <end position="335"/>
    </location>
</feature>
<feature type="domain" description="OVATE" evidence="9">
    <location>
        <begin position="347"/>
        <end position="406"/>
    </location>
</feature>
<keyword evidence="8" id="KW-0732">Signal</keyword>
<dbReference type="GO" id="GO:0005634">
    <property type="term" value="C:nucleus"/>
    <property type="evidence" value="ECO:0007669"/>
    <property type="project" value="UniProtKB-SubCell"/>
</dbReference>
<keyword evidence="3 6" id="KW-0805">Transcription regulation</keyword>
<dbReference type="InterPro" id="IPR006458">
    <property type="entry name" value="Ovate_C"/>
</dbReference>
<dbReference type="Proteomes" id="UP000015105">
    <property type="component" value="Chromosome 1D"/>
</dbReference>
<dbReference type="Pfam" id="PF04844">
    <property type="entry name" value="Ovate"/>
    <property type="match status" value="1"/>
</dbReference>
<keyword evidence="2 6" id="KW-0678">Repressor</keyword>
<dbReference type="EnsemblPlants" id="AET1Gv20715800.1">
    <property type="protein sequence ID" value="AET1Gv20715800.1"/>
    <property type="gene ID" value="AET1Gv20715800"/>
</dbReference>
<dbReference type="AlphaFoldDB" id="A0A452ZCP2"/>
<dbReference type="Gramene" id="AET1Gv20715800.1">
    <property type="protein sequence ID" value="AET1Gv20715800.1"/>
    <property type="gene ID" value="AET1Gv20715800"/>
</dbReference>
<keyword evidence="11" id="KW-1185">Reference proteome</keyword>
<reference evidence="10" key="4">
    <citation type="submission" date="2019-03" db="UniProtKB">
        <authorList>
            <consortium name="EnsemblPlants"/>
        </authorList>
    </citation>
    <scope>IDENTIFICATION</scope>
</reference>
<keyword evidence="5 6" id="KW-0539">Nucleus</keyword>
<reference evidence="10" key="5">
    <citation type="journal article" date="2021" name="G3 (Bethesda)">
        <title>Aegilops tauschii genome assembly Aet v5.0 features greater sequence contiguity and improved annotation.</title>
        <authorList>
            <person name="Wang L."/>
            <person name="Zhu T."/>
            <person name="Rodriguez J.C."/>
            <person name="Deal K.R."/>
            <person name="Dubcovsky J."/>
            <person name="McGuire P.E."/>
            <person name="Lux T."/>
            <person name="Spannagl M."/>
            <person name="Mayer K.F.X."/>
            <person name="Baldrich P."/>
            <person name="Meyers B.C."/>
            <person name="Huo N."/>
            <person name="Gu Y.Q."/>
            <person name="Zhou H."/>
            <person name="Devos K.M."/>
            <person name="Bennetzen J.L."/>
            <person name="Unver T."/>
            <person name="Budak H."/>
            <person name="Gulick P.J."/>
            <person name="Galiba G."/>
            <person name="Kalapos B."/>
            <person name="Nelson D.R."/>
            <person name="Li P."/>
            <person name="You F.M."/>
            <person name="Luo M.C."/>
            <person name="Dvorak J."/>
        </authorList>
    </citation>
    <scope>NUCLEOTIDE SEQUENCE [LARGE SCALE GENOMIC DNA]</scope>
    <source>
        <strain evidence="10">cv. AL8/78</strain>
    </source>
</reference>
<feature type="chain" id="PRO_5019343370" description="Transcription repressor" evidence="8">
    <location>
        <begin position="32"/>
        <end position="412"/>
    </location>
</feature>
<dbReference type="NCBIfam" id="TIGR01568">
    <property type="entry name" value="A_thal_3678"/>
    <property type="match status" value="1"/>
</dbReference>
<dbReference type="InterPro" id="IPR025830">
    <property type="entry name" value="DNA_bnd_dom_ovate"/>
</dbReference>
<evidence type="ECO:0000313" key="11">
    <source>
        <dbReference type="Proteomes" id="UP000015105"/>
    </source>
</evidence>
<feature type="compositionally biased region" description="Basic and acidic residues" evidence="7">
    <location>
        <begin position="175"/>
        <end position="188"/>
    </location>
</feature>
<dbReference type="Pfam" id="PF13724">
    <property type="entry name" value="DNA_binding_2"/>
    <property type="match status" value="1"/>
</dbReference>
<name>A0A452ZCP2_AEGTS</name>
<evidence type="ECO:0000256" key="2">
    <source>
        <dbReference type="ARBA" id="ARBA00022491"/>
    </source>
</evidence>
<dbReference type="PROSITE" id="PS51754">
    <property type="entry name" value="OVATE"/>
    <property type="match status" value="1"/>
</dbReference>
<sequence>QLFFISFPPWSTAVSPAPLLLLVLSYRASRAGTGGRRRGRMVRRKFRLSDMIPNAWFYKLRDMGAHGRGGVGVHHRSSSARSYQQPPLNWESSARWSVEAVRQRPSSRWNREVSNDIQPPITPTKESPHAPLPRRASYYYSSRDRDVPAPPAPKPPRAKEAQSPTRSSRRRHKVDHAPEERGHARGKEPVVGSLGSSGRRRDMCIKSDGGEPRRPTVTGPGDEGRNVKVIASQNEIIIDLRDEDTPGRRLRPIVTKPARRRPGPSEQDGSQADLAVATAGASSASDKSSASRPRRSSASSSGRRRLKTLSKSPRLAATGRKVNPPSRKWAAPPPSLPAPVIVSSYPVVKMSEDPRQDFRESMEEMISAKRIQDAEDLEDLLACYLSLNDAAHHDLIIDVFEQIWVSLAGARP</sequence>
<evidence type="ECO:0000313" key="10">
    <source>
        <dbReference type="EnsemblPlants" id="AET1Gv20715800.1"/>
    </source>
</evidence>
<reference evidence="11" key="1">
    <citation type="journal article" date="2014" name="Science">
        <title>Ancient hybridizations among the ancestral genomes of bread wheat.</title>
        <authorList>
            <consortium name="International Wheat Genome Sequencing Consortium,"/>
            <person name="Marcussen T."/>
            <person name="Sandve S.R."/>
            <person name="Heier L."/>
            <person name="Spannagl M."/>
            <person name="Pfeifer M."/>
            <person name="Jakobsen K.S."/>
            <person name="Wulff B.B."/>
            <person name="Steuernagel B."/>
            <person name="Mayer K.F."/>
            <person name="Olsen O.A."/>
        </authorList>
    </citation>
    <scope>NUCLEOTIDE SEQUENCE [LARGE SCALE GENOMIC DNA]</scope>
    <source>
        <strain evidence="11">cv. AL8/78</strain>
    </source>
</reference>